<evidence type="ECO:0000313" key="2">
    <source>
        <dbReference type="Proteomes" id="UP000037953"/>
    </source>
</evidence>
<evidence type="ECO:0000313" key="1">
    <source>
        <dbReference type="EMBL" id="KPE49028.1"/>
    </source>
</evidence>
<comment type="caution">
    <text evidence="1">The sequence shown here is derived from an EMBL/GenBank/DDBJ whole genome shotgun (WGS) entry which is preliminary data.</text>
</comment>
<sequence length="169" mass="20077">MNKIFFYSLLFLFTNCASQTQSLKNTSREYLQKIIDKEFSNEGNNKILVYAVDDKWYLIINDKDSYYEEFYIKSDGNKIIKEKLDKINKPNSMLDNAFDLSNYKYDYIDFSSEGYKDYKLAQGNKTYFCVIDKEKYYGEFNLSVIVDPIPIDKNLNKYLMTKLLKEISD</sequence>
<reference evidence="1 2" key="1">
    <citation type="journal article" date="2015" name="Genom Data">
        <title>Draft genome sequence of a multidrug-resistant Chryseobacterium indologenes isolate from Malaysia.</title>
        <authorList>
            <person name="Yu C.Y."/>
            <person name="Ang G.Y."/>
            <person name="Cheng H.J."/>
            <person name="Cheong Y.M."/>
            <person name="Yin W.F."/>
            <person name="Chan K.G."/>
        </authorList>
    </citation>
    <scope>NUCLEOTIDE SEQUENCE [LARGE SCALE GENOMIC DNA]</scope>
    <source>
        <strain evidence="1 2">CI_885</strain>
    </source>
</reference>
<dbReference type="PATRIC" id="fig|253.9.peg.2884"/>
<dbReference type="EMBL" id="LJOD01000029">
    <property type="protein sequence ID" value="KPE49028.1"/>
    <property type="molecule type" value="Genomic_DNA"/>
</dbReference>
<dbReference type="RefSeq" id="WP_062703538.1">
    <property type="nucleotide sequence ID" value="NZ_LJOD01000029.1"/>
</dbReference>
<name>A0A0N0ZU68_CHRID</name>
<gene>
    <name evidence="1" type="ORF">AOB46_22260</name>
</gene>
<reference evidence="2" key="2">
    <citation type="submission" date="2015-09" db="EMBL/GenBank/DDBJ databases">
        <title>Draft genome sequence of a multidrug-resistant Chryseobacterium indologenes isolate from Malaysia.</title>
        <authorList>
            <person name="Yu C.Y."/>
            <person name="Ang G.Y."/>
            <person name="Chan K.-G."/>
        </authorList>
    </citation>
    <scope>NUCLEOTIDE SEQUENCE [LARGE SCALE GENOMIC DNA]</scope>
    <source>
        <strain evidence="2">CI_885</strain>
    </source>
</reference>
<dbReference type="Proteomes" id="UP000037953">
    <property type="component" value="Unassembled WGS sequence"/>
</dbReference>
<accession>A0A0N0ZU68</accession>
<proteinExistence type="predicted"/>
<dbReference type="OrthoDB" id="1077467at2"/>
<protein>
    <submittedName>
        <fullName evidence="1">Uncharacterized protein</fullName>
    </submittedName>
</protein>
<dbReference type="AlphaFoldDB" id="A0A0N0ZU68"/>
<organism evidence="1 2">
    <name type="scientific">Chryseobacterium indologenes</name>
    <name type="common">Flavobacterium indologenes</name>
    <dbReference type="NCBI Taxonomy" id="253"/>
    <lineage>
        <taxon>Bacteria</taxon>
        <taxon>Pseudomonadati</taxon>
        <taxon>Bacteroidota</taxon>
        <taxon>Flavobacteriia</taxon>
        <taxon>Flavobacteriales</taxon>
        <taxon>Weeksellaceae</taxon>
        <taxon>Chryseobacterium group</taxon>
        <taxon>Chryseobacterium</taxon>
    </lineage>
</organism>